<dbReference type="AlphaFoldDB" id="A0A4R6R6Q4"/>
<sequence length="358" mass="38638">MTPPEPANLPDLPDPLAALRFPVQYIEVTESLVHSRHGRVAEVRQRCGLPPEGDGEPAAWIDGHQLMASVSMAVEHCLPDAPPSLQILRHFPLTAHGTLGVFAITSGTVAEALDAALQYHALVMPLFDMRRQPDSDGGVHVRVVPTVDVGAHNALMAELVIGVLRNVAPYTTLSDPVLHAEFAHASGWPEQAYADFFGAPPRFGAPWHGFTVPRALLDAPLISGNRATRASLEVQLQREAPGSAQAKPLTQRVRQLVLTGLRKGVLPGSEDLAHTLAMSARTLSRRLQDEGQSLSTIVEQVRIERAEQLLRDGELSVQAIAQQAGFADASSFSRAFKRATGQTPAEQRKRLQLGGGLR</sequence>
<evidence type="ECO:0000313" key="6">
    <source>
        <dbReference type="EMBL" id="TDP81236.1"/>
    </source>
</evidence>
<dbReference type="GO" id="GO:0003700">
    <property type="term" value="F:DNA-binding transcription factor activity"/>
    <property type="evidence" value="ECO:0007669"/>
    <property type="project" value="InterPro"/>
</dbReference>
<dbReference type="InterPro" id="IPR032687">
    <property type="entry name" value="AraC-type_N"/>
</dbReference>
<keyword evidence="7" id="KW-1185">Reference proteome</keyword>
<dbReference type="InterPro" id="IPR018060">
    <property type="entry name" value="HTH_AraC"/>
</dbReference>
<name>A0A4R6R6Q4_9BURK</name>
<evidence type="ECO:0000313" key="7">
    <source>
        <dbReference type="Proteomes" id="UP000294593"/>
    </source>
</evidence>
<dbReference type="InterPro" id="IPR020449">
    <property type="entry name" value="Tscrpt_reg_AraC-type_HTH"/>
</dbReference>
<comment type="caution">
    <text evidence="6">The sequence shown here is derived from an EMBL/GenBank/DDBJ whole genome shotgun (WGS) entry which is preliminary data.</text>
</comment>
<evidence type="ECO:0000256" key="3">
    <source>
        <dbReference type="ARBA" id="ARBA00023163"/>
    </source>
</evidence>
<evidence type="ECO:0000259" key="5">
    <source>
        <dbReference type="PROSITE" id="PS01124"/>
    </source>
</evidence>
<dbReference type="Gene3D" id="1.10.10.60">
    <property type="entry name" value="Homeodomain-like"/>
    <property type="match status" value="1"/>
</dbReference>
<dbReference type="PANTHER" id="PTHR47894">
    <property type="entry name" value="HTH-TYPE TRANSCRIPTIONAL REGULATOR GADX"/>
    <property type="match status" value="1"/>
</dbReference>
<protein>
    <submittedName>
        <fullName evidence="6">AraC-like DNA-binding protein</fullName>
    </submittedName>
</protein>
<evidence type="ECO:0000256" key="1">
    <source>
        <dbReference type="ARBA" id="ARBA00023015"/>
    </source>
</evidence>
<dbReference type="PANTHER" id="PTHR47894:SF1">
    <property type="entry name" value="HTH-TYPE TRANSCRIPTIONAL REGULATOR VQSM"/>
    <property type="match status" value="1"/>
</dbReference>
<dbReference type="PROSITE" id="PS01124">
    <property type="entry name" value="HTH_ARAC_FAMILY_2"/>
    <property type="match status" value="1"/>
</dbReference>
<keyword evidence="3" id="KW-0804">Transcription</keyword>
<keyword evidence="2 6" id="KW-0238">DNA-binding</keyword>
<dbReference type="Proteomes" id="UP000294593">
    <property type="component" value="Unassembled WGS sequence"/>
</dbReference>
<organism evidence="6 7">
    <name type="scientific">Aquabacterium commune</name>
    <dbReference type="NCBI Taxonomy" id="70586"/>
    <lineage>
        <taxon>Bacteria</taxon>
        <taxon>Pseudomonadati</taxon>
        <taxon>Pseudomonadota</taxon>
        <taxon>Betaproteobacteria</taxon>
        <taxon>Burkholderiales</taxon>
        <taxon>Aquabacterium</taxon>
    </lineage>
</organism>
<gene>
    <name evidence="6" type="ORF">EV672_10821</name>
</gene>
<dbReference type="PROSITE" id="PS00041">
    <property type="entry name" value="HTH_ARAC_FAMILY_1"/>
    <property type="match status" value="1"/>
</dbReference>
<proteinExistence type="predicted"/>
<feature type="domain" description="HTH araC/xylS-type" evidence="5">
    <location>
        <begin position="251"/>
        <end position="350"/>
    </location>
</feature>
<dbReference type="PRINTS" id="PR00032">
    <property type="entry name" value="HTHARAC"/>
</dbReference>
<accession>A0A4R6R6Q4</accession>
<dbReference type="EMBL" id="SNXW01000008">
    <property type="protein sequence ID" value="TDP81236.1"/>
    <property type="molecule type" value="Genomic_DNA"/>
</dbReference>
<dbReference type="Pfam" id="PF12625">
    <property type="entry name" value="Arabinose_bd"/>
    <property type="match status" value="1"/>
</dbReference>
<dbReference type="OrthoDB" id="6506763at2"/>
<evidence type="ECO:0000256" key="2">
    <source>
        <dbReference type="ARBA" id="ARBA00023125"/>
    </source>
</evidence>
<evidence type="ECO:0000256" key="4">
    <source>
        <dbReference type="SAM" id="MobiDB-lite"/>
    </source>
</evidence>
<dbReference type="Pfam" id="PF12833">
    <property type="entry name" value="HTH_18"/>
    <property type="match status" value="1"/>
</dbReference>
<dbReference type="RefSeq" id="WP_133610123.1">
    <property type="nucleotide sequence ID" value="NZ_SNXW01000008.1"/>
</dbReference>
<dbReference type="InterPro" id="IPR018062">
    <property type="entry name" value="HTH_AraC-typ_CS"/>
</dbReference>
<keyword evidence="1" id="KW-0805">Transcription regulation</keyword>
<dbReference type="SMART" id="SM00342">
    <property type="entry name" value="HTH_ARAC"/>
    <property type="match status" value="1"/>
</dbReference>
<dbReference type="GO" id="GO:0000976">
    <property type="term" value="F:transcription cis-regulatory region binding"/>
    <property type="evidence" value="ECO:0007669"/>
    <property type="project" value="TreeGrafter"/>
</dbReference>
<dbReference type="InterPro" id="IPR009057">
    <property type="entry name" value="Homeodomain-like_sf"/>
</dbReference>
<reference evidence="6 7" key="1">
    <citation type="submission" date="2019-03" db="EMBL/GenBank/DDBJ databases">
        <title>Genomic Encyclopedia of Type Strains, Phase IV (KMG-IV): sequencing the most valuable type-strain genomes for metagenomic binning, comparative biology and taxonomic classification.</title>
        <authorList>
            <person name="Goeker M."/>
        </authorList>
    </citation>
    <scope>NUCLEOTIDE SEQUENCE [LARGE SCALE GENOMIC DNA]</scope>
    <source>
        <strain evidence="6 7">DSM 11901</strain>
    </source>
</reference>
<dbReference type="SUPFAM" id="SSF46689">
    <property type="entry name" value="Homeodomain-like"/>
    <property type="match status" value="1"/>
</dbReference>
<feature type="region of interest" description="Disordered" evidence="4">
    <location>
        <begin position="338"/>
        <end position="358"/>
    </location>
</feature>
<dbReference type="GO" id="GO:0005829">
    <property type="term" value="C:cytosol"/>
    <property type="evidence" value="ECO:0007669"/>
    <property type="project" value="TreeGrafter"/>
</dbReference>